<proteinExistence type="predicted"/>
<dbReference type="EMBL" id="JAWZYT010005839">
    <property type="protein sequence ID" value="KAK4289489.1"/>
    <property type="molecule type" value="Genomic_DNA"/>
</dbReference>
<organism evidence="1 2">
    <name type="scientific">Petrolisthes manimaculis</name>
    <dbReference type="NCBI Taxonomy" id="1843537"/>
    <lineage>
        <taxon>Eukaryota</taxon>
        <taxon>Metazoa</taxon>
        <taxon>Ecdysozoa</taxon>
        <taxon>Arthropoda</taxon>
        <taxon>Crustacea</taxon>
        <taxon>Multicrustacea</taxon>
        <taxon>Malacostraca</taxon>
        <taxon>Eumalacostraca</taxon>
        <taxon>Eucarida</taxon>
        <taxon>Decapoda</taxon>
        <taxon>Pleocyemata</taxon>
        <taxon>Anomura</taxon>
        <taxon>Galatheoidea</taxon>
        <taxon>Porcellanidae</taxon>
        <taxon>Petrolisthes</taxon>
    </lineage>
</organism>
<dbReference type="AlphaFoldDB" id="A0AAE1TN73"/>
<gene>
    <name evidence="1" type="ORF">Pmani_037541</name>
</gene>
<protein>
    <submittedName>
        <fullName evidence="1">Uncharacterized protein</fullName>
    </submittedName>
</protein>
<name>A0AAE1TN73_9EUCA</name>
<evidence type="ECO:0000313" key="2">
    <source>
        <dbReference type="Proteomes" id="UP001292094"/>
    </source>
</evidence>
<dbReference type="Proteomes" id="UP001292094">
    <property type="component" value="Unassembled WGS sequence"/>
</dbReference>
<evidence type="ECO:0000313" key="1">
    <source>
        <dbReference type="EMBL" id="KAK4289489.1"/>
    </source>
</evidence>
<accession>A0AAE1TN73</accession>
<sequence length="67" mass="7386">MARFLHAPPEIPAACVSRSRGLTVRFFRQSLEVENHGGGDGSGSNSSGIVGRCMILRKNRVIFLYEH</sequence>
<comment type="caution">
    <text evidence="1">The sequence shown here is derived from an EMBL/GenBank/DDBJ whole genome shotgun (WGS) entry which is preliminary data.</text>
</comment>
<reference evidence="1" key="1">
    <citation type="submission" date="2023-11" db="EMBL/GenBank/DDBJ databases">
        <title>Genome assemblies of two species of porcelain crab, Petrolisthes cinctipes and Petrolisthes manimaculis (Anomura: Porcellanidae).</title>
        <authorList>
            <person name="Angst P."/>
        </authorList>
    </citation>
    <scope>NUCLEOTIDE SEQUENCE</scope>
    <source>
        <strain evidence="1">PB745_02</strain>
        <tissue evidence="1">Gill</tissue>
    </source>
</reference>
<keyword evidence="2" id="KW-1185">Reference proteome</keyword>